<dbReference type="Pfam" id="PF00535">
    <property type="entry name" value="Glycos_transf_2"/>
    <property type="match status" value="1"/>
</dbReference>
<accession>A0ABS8YLH2</accession>
<protein>
    <submittedName>
        <fullName evidence="2">Glycosyltransferase family 2 protein</fullName>
    </submittedName>
</protein>
<dbReference type="SUPFAM" id="SSF48452">
    <property type="entry name" value="TPR-like"/>
    <property type="match status" value="1"/>
</dbReference>
<dbReference type="SUPFAM" id="SSF53448">
    <property type="entry name" value="Nucleotide-diphospho-sugar transferases"/>
    <property type="match status" value="1"/>
</dbReference>
<dbReference type="PANTHER" id="PTHR43630:SF2">
    <property type="entry name" value="GLYCOSYLTRANSFERASE"/>
    <property type="match status" value="1"/>
</dbReference>
<dbReference type="CDD" id="cd02511">
    <property type="entry name" value="Beta4Glucosyltransferase"/>
    <property type="match status" value="1"/>
</dbReference>
<reference evidence="2 3" key="1">
    <citation type="submission" date="2021-11" db="EMBL/GenBank/DDBJ databases">
        <title>Draft genome sequence of Paenibacillus profundus YoMME, a new Gram-positive bacteria with exoelectrogenic properties.</title>
        <authorList>
            <person name="Hubenova Y."/>
            <person name="Hubenova E."/>
            <person name="Manasiev Y."/>
            <person name="Peykov S."/>
            <person name="Mitov M."/>
        </authorList>
    </citation>
    <scope>NUCLEOTIDE SEQUENCE [LARGE SCALE GENOMIC DNA]</scope>
    <source>
        <strain evidence="2 3">YoMME</strain>
    </source>
</reference>
<dbReference type="RefSeq" id="WP_233697732.1">
    <property type="nucleotide sequence ID" value="NZ_JAJNBZ010000015.1"/>
</dbReference>
<dbReference type="InterPro" id="IPR001173">
    <property type="entry name" value="Glyco_trans_2-like"/>
</dbReference>
<dbReference type="PANTHER" id="PTHR43630">
    <property type="entry name" value="POLY-BETA-1,6-N-ACETYL-D-GLUCOSAMINE SYNTHASE"/>
    <property type="match status" value="1"/>
</dbReference>
<dbReference type="InterPro" id="IPR029044">
    <property type="entry name" value="Nucleotide-diphossugar_trans"/>
</dbReference>
<dbReference type="InterPro" id="IPR011990">
    <property type="entry name" value="TPR-like_helical_dom_sf"/>
</dbReference>
<dbReference type="EMBL" id="JAJNBZ010000015">
    <property type="protein sequence ID" value="MCE5171195.1"/>
    <property type="molecule type" value="Genomic_DNA"/>
</dbReference>
<organism evidence="2 3">
    <name type="scientific">Paenibacillus profundus</name>
    <dbReference type="NCBI Taxonomy" id="1173085"/>
    <lineage>
        <taxon>Bacteria</taxon>
        <taxon>Bacillati</taxon>
        <taxon>Bacillota</taxon>
        <taxon>Bacilli</taxon>
        <taxon>Bacillales</taxon>
        <taxon>Paenibacillaceae</taxon>
        <taxon>Paenibacillus</taxon>
    </lineage>
</organism>
<evidence type="ECO:0000313" key="3">
    <source>
        <dbReference type="Proteomes" id="UP001199916"/>
    </source>
</evidence>
<keyword evidence="3" id="KW-1185">Reference proteome</keyword>
<gene>
    <name evidence="2" type="ORF">LQV63_17995</name>
</gene>
<proteinExistence type="predicted"/>
<name>A0ABS8YLH2_9BACL</name>
<sequence length="372" mass="43264">MATISLCMIVRNEEDTLERCLSSLANLADEIIIVDTGSTDETKSVAQRFTDRIYDFAWIEDFAAARNYAFSLARMDYILWLDADDIFRERDRQKLSAFKRTLDPTIDSVTMEYHLAFDEYGNVTARNRRNRLVKRANEFRWIGKVHEYLEVWGNIVNSDIAVTHASVQHDSDRNIRIYEAALARGESLSPRDLYYFANELKDHGRYLKAIDYYEKFLATGQGWLEDVLSSCGKMADCYHALGDTERELECTLRSFRYAAPRAEFCCRLGYYFLQRNEVDSSIFWYNVAANLDQPKENLGFTNVACSTWLPHLQLCVCYDRKGQHELAYAHNEMALRYRPHDERMLHNQQYLQNVLAEAKPVSMESVASVETK</sequence>
<evidence type="ECO:0000259" key="1">
    <source>
        <dbReference type="Pfam" id="PF00535"/>
    </source>
</evidence>
<dbReference type="Proteomes" id="UP001199916">
    <property type="component" value="Unassembled WGS sequence"/>
</dbReference>
<dbReference type="Gene3D" id="3.90.550.10">
    <property type="entry name" value="Spore Coat Polysaccharide Biosynthesis Protein SpsA, Chain A"/>
    <property type="match status" value="1"/>
</dbReference>
<dbReference type="Gene3D" id="1.25.40.10">
    <property type="entry name" value="Tetratricopeptide repeat domain"/>
    <property type="match status" value="2"/>
</dbReference>
<evidence type="ECO:0000313" key="2">
    <source>
        <dbReference type="EMBL" id="MCE5171195.1"/>
    </source>
</evidence>
<feature type="domain" description="Glycosyltransferase 2-like" evidence="1">
    <location>
        <begin position="5"/>
        <end position="100"/>
    </location>
</feature>
<comment type="caution">
    <text evidence="2">The sequence shown here is derived from an EMBL/GenBank/DDBJ whole genome shotgun (WGS) entry which is preliminary data.</text>
</comment>